<evidence type="ECO:0008006" key="5">
    <source>
        <dbReference type="Google" id="ProtNLM"/>
    </source>
</evidence>
<evidence type="ECO:0000256" key="2">
    <source>
        <dbReference type="ARBA" id="ARBA00022840"/>
    </source>
</evidence>
<accession>A0A7S7RHU2</accession>
<protein>
    <recommendedName>
        <fullName evidence="5">Dephospho-CoA kinase</fullName>
    </recommendedName>
</protein>
<sequence>MDIISRQIVDIGKPAYFEILREFGDNLVNQDGSLNRKLLRSIIFEDPLKRKKLNMITHPRIFAATLYEIFYFRVFVLLTRFQNVKTILVSPLLFESKVFTWICSPIYVVSANREQQIKYLMDRDSCTQTLAENMIDSQMSLKTKCELADKVLWNNDSIHDLKIQIKKEFSIL</sequence>
<evidence type="ECO:0000256" key="1">
    <source>
        <dbReference type="ARBA" id="ARBA00022741"/>
    </source>
</evidence>
<dbReference type="Pfam" id="PF01121">
    <property type="entry name" value="CoaE"/>
    <property type="match status" value="1"/>
</dbReference>
<evidence type="ECO:0000313" key="4">
    <source>
        <dbReference type="Proteomes" id="UP000593906"/>
    </source>
</evidence>
<dbReference type="NCBIfam" id="TIGR00152">
    <property type="entry name" value="dephospho-CoA kinase"/>
    <property type="match status" value="1"/>
</dbReference>
<dbReference type="Gene3D" id="3.40.50.300">
    <property type="entry name" value="P-loop containing nucleotide triphosphate hydrolases"/>
    <property type="match status" value="1"/>
</dbReference>
<dbReference type="AlphaFoldDB" id="A0A7S7RHU2"/>
<dbReference type="PANTHER" id="PTHR10695">
    <property type="entry name" value="DEPHOSPHO-COA KINASE-RELATED"/>
    <property type="match status" value="1"/>
</dbReference>
<dbReference type="SUPFAM" id="SSF52540">
    <property type="entry name" value="P-loop containing nucleoside triphosphate hydrolases"/>
    <property type="match status" value="1"/>
</dbReference>
<gene>
    <name evidence="3" type="ORF">CPATCC_000953</name>
</gene>
<dbReference type="GO" id="GO:0005524">
    <property type="term" value="F:ATP binding"/>
    <property type="evidence" value="ECO:0007669"/>
    <property type="project" value="UniProtKB-KW"/>
</dbReference>
<evidence type="ECO:0000313" key="3">
    <source>
        <dbReference type="EMBL" id="QOY43226.1"/>
    </source>
</evidence>
<dbReference type="EMBL" id="CP044421">
    <property type="protein sequence ID" value="QOY43226.1"/>
    <property type="molecule type" value="Genomic_DNA"/>
</dbReference>
<keyword evidence="1" id="KW-0547">Nucleotide-binding</keyword>
<proteinExistence type="predicted"/>
<dbReference type="InterPro" id="IPR001977">
    <property type="entry name" value="Depp_CoAkinase"/>
</dbReference>
<dbReference type="GO" id="GO:0004140">
    <property type="term" value="F:dephospho-CoA kinase activity"/>
    <property type="evidence" value="ECO:0007669"/>
    <property type="project" value="InterPro"/>
</dbReference>
<keyword evidence="2" id="KW-0067">ATP-binding</keyword>
<dbReference type="InterPro" id="IPR027417">
    <property type="entry name" value="P-loop_NTPase"/>
</dbReference>
<reference evidence="3 4" key="1">
    <citation type="submission" date="2019-09" db="EMBL/GenBank/DDBJ databases">
        <title>Consistent, comparative and evidence-based genome assembly and annotation for Cryptosporidium parvum, C. hominis and C. tyzzeri.</title>
        <authorList>
            <person name="Baptista R.P."/>
            <person name="Li Y."/>
            <person name="Sateriale A."/>
            <person name="Ansell B."/>
            <person name="Jex A."/>
            <person name="Sanders M."/>
            <person name="Brooks K."/>
            <person name="Tracey A."/>
            <person name="Berriman M."/>
            <person name="Striepen B."/>
            <person name="Cotton J.A."/>
            <person name="Kissinger J.C."/>
        </authorList>
    </citation>
    <scope>NUCLEOTIDE SEQUENCE [LARGE SCALE GENOMIC DNA]</scope>
    <source>
        <strain evidence="3 4">IOWA-ATCC</strain>
    </source>
</reference>
<name>A0A7S7RHU2_CRYPV</name>
<dbReference type="PROSITE" id="PS51219">
    <property type="entry name" value="DPCK"/>
    <property type="match status" value="1"/>
</dbReference>
<organism evidence="3 4">
    <name type="scientific">Cryptosporidium parvum</name>
    <dbReference type="NCBI Taxonomy" id="5807"/>
    <lineage>
        <taxon>Eukaryota</taxon>
        <taxon>Sar</taxon>
        <taxon>Alveolata</taxon>
        <taxon>Apicomplexa</taxon>
        <taxon>Conoidasida</taxon>
        <taxon>Coccidia</taxon>
        <taxon>Eucoccidiorida</taxon>
        <taxon>Eimeriorina</taxon>
        <taxon>Cryptosporidiidae</taxon>
        <taxon>Cryptosporidium</taxon>
    </lineage>
</organism>
<dbReference type="Proteomes" id="UP000593906">
    <property type="component" value="Chromosome 2"/>
</dbReference>
<dbReference type="PANTHER" id="PTHR10695:SF46">
    <property type="entry name" value="BIFUNCTIONAL COENZYME A SYNTHASE-RELATED"/>
    <property type="match status" value="1"/>
</dbReference>
<dbReference type="GO" id="GO:0015937">
    <property type="term" value="P:coenzyme A biosynthetic process"/>
    <property type="evidence" value="ECO:0007669"/>
    <property type="project" value="InterPro"/>
</dbReference>
<dbReference type="VEuPathDB" id="CryptoDB:CPATCC_0030770"/>
<dbReference type="CDD" id="cd02022">
    <property type="entry name" value="DPCK"/>
    <property type="match status" value="1"/>
</dbReference>